<dbReference type="Gene3D" id="2.40.400.10">
    <property type="entry name" value="Acetoacetate decarboxylase-like"/>
    <property type="match status" value="1"/>
</dbReference>
<proteinExistence type="predicted"/>
<dbReference type="InterPro" id="IPR018644">
    <property type="entry name" value="DUF2071"/>
</dbReference>
<evidence type="ECO:0000313" key="1">
    <source>
        <dbReference type="EMBL" id="GGO45344.1"/>
    </source>
</evidence>
<accession>A0ABQ2LZK3</accession>
<organism evidence="1 2">
    <name type="scientific">Citricoccus zhacaiensis</name>
    <dbReference type="NCBI Taxonomy" id="489142"/>
    <lineage>
        <taxon>Bacteria</taxon>
        <taxon>Bacillati</taxon>
        <taxon>Actinomycetota</taxon>
        <taxon>Actinomycetes</taxon>
        <taxon>Micrococcales</taxon>
        <taxon>Micrococcaceae</taxon>
        <taxon>Citricoccus</taxon>
    </lineage>
</organism>
<reference evidence="2" key="1">
    <citation type="journal article" date="2019" name="Int. J. Syst. Evol. Microbiol.">
        <title>The Global Catalogue of Microorganisms (GCM) 10K type strain sequencing project: providing services to taxonomists for standard genome sequencing and annotation.</title>
        <authorList>
            <consortium name="The Broad Institute Genomics Platform"/>
            <consortium name="The Broad Institute Genome Sequencing Center for Infectious Disease"/>
            <person name="Wu L."/>
            <person name="Ma J."/>
        </authorList>
    </citation>
    <scope>NUCLEOTIDE SEQUENCE [LARGE SCALE GENOMIC DNA]</scope>
    <source>
        <strain evidence="2">CGMCC 1.7064</strain>
    </source>
</reference>
<sequence length="253" mass="28243">MSGRIPDHAVRLPVNFQDWECLTFLHWPFEADAVQRLVPEGLTVQEWDGRTWVGITPFRMARVRVPGLPPLPGWGAFPELNVRAYVRTGDGRDGIWFLGMVVPRLTFIAALRTLGLPYERSHSSVSVDGSRWTYRFGTPHGIRSRPDAWFQAVVDVGRPLDTTERTPLVDSLTGRWTAYHRRARVLWRTPVVHEPWPLHTATVTATTRRSAAAASTGSLTAPLHWVGLPSPAEDPIVHAAPAVHTRLGVPRPA</sequence>
<dbReference type="PANTHER" id="PTHR39186">
    <property type="entry name" value="DUF2071 FAMILY PROTEIN"/>
    <property type="match status" value="1"/>
</dbReference>
<evidence type="ECO:0000313" key="2">
    <source>
        <dbReference type="Proteomes" id="UP000642509"/>
    </source>
</evidence>
<dbReference type="RefSeq" id="WP_188805806.1">
    <property type="nucleotide sequence ID" value="NZ_BAAAOU010000005.1"/>
</dbReference>
<evidence type="ECO:0008006" key="3">
    <source>
        <dbReference type="Google" id="ProtNLM"/>
    </source>
</evidence>
<dbReference type="Proteomes" id="UP000642509">
    <property type="component" value="Unassembled WGS sequence"/>
</dbReference>
<protein>
    <recommendedName>
        <fullName evidence="3">DUF2071 domain-containing protein</fullName>
    </recommendedName>
</protein>
<dbReference type="PANTHER" id="PTHR39186:SF1">
    <property type="entry name" value="DUF2071 DOMAIN-CONTAINING PROTEIN"/>
    <property type="match status" value="1"/>
</dbReference>
<dbReference type="Pfam" id="PF09844">
    <property type="entry name" value="DUF2071"/>
    <property type="match status" value="1"/>
</dbReference>
<dbReference type="InterPro" id="IPR023375">
    <property type="entry name" value="ADC_dom_sf"/>
</dbReference>
<name>A0ABQ2LZK3_9MICC</name>
<keyword evidence="2" id="KW-1185">Reference proteome</keyword>
<gene>
    <name evidence="1" type="ORF">GCM10010977_17880</name>
</gene>
<dbReference type="EMBL" id="BMLQ01000004">
    <property type="protein sequence ID" value="GGO45344.1"/>
    <property type="molecule type" value="Genomic_DNA"/>
</dbReference>
<comment type="caution">
    <text evidence="1">The sequence shown here is derived from an EMBL/GenBank/DDBJ whole genome shotgun (WGS) entry which is preliminary data.</text>
</comment>
<dbReference type="SUPFAM" id="SSF160104">
    <property type="entry name" value="Acetoacetate decarboxylase-like"/>
    <property type="match status" value="1"/>
</dbReference>